<gene>
    <name evidence="2" type="ORF">IQ276_16595</name>
</gene>
<dbReference type="InterPro" id="IPR009057">
    <property type="entry name" value="Homeodomain-like_sf"/>
</dbReference>
<dbReference type="RefSeq" id="WP_193917995.1">
    <property type="nucleotide sequence ID" value="NZ_JADEXS020000001.1"/>
</dbReference>
<feature type="coiled-coil region" evidence="1">
    <location>
        <begin position="64"/>
        <end position="91"/>
    </location>
</feature>
<dbReference type="AlphaFoldDB" id="A0A8J7D154"/>
<dbReference type="PANTHER" id="PTHR34849:SF1">
    <property type="entry name" value="SLR0770 PROTEIN"/>
    <property type="match status" value="1"/>
</dbReference>
<evidence type="ECO:0000313" key="2">
    <source>
        <dbReference type="EMBL" id="MBE9023987.1"/>
    </source>
</evidence>
<keyword evidence="1" id="KW-0175">Coiled coil</keyword>
<dbReference type="Pfam" id="PF04255">
    <property type="entry name" value="DUF433"/>
    <property type="match status" value="1"/>
</dbReference>
<organism evidence="2 3">
    <name type="scientific">Desmonostoc muscorum LEGE 12446</name>
    <dbReference type="NCBI Taxonomy" id="1828758"/>
    <lineage>
        <taxon>Bacteria</taxon>
        <taxon>Bacillati</taxon>
        <taxon>Cyanobacteriota</taxon>
        <taxon>Cyanophyceae</taxon>
        <taxon>Nostocales</taxon>
        <taxon>Nostocaceae</taxon>
        <taxon>Desmonostoc</taxon>
    </lineage>
</organism>
<dbReference type="InterPro" id="IPR007367">
    <property type="entry name" value="DUF433"/>
</dbReference>
<comment type="caution">
    <text evidence="2">The sequence shown here is derived from an EMBL/GenBank/DDBJ whole genome shotgun (WGS) entry which is preliminary data.</text>
</comment>
<dbReference type="EMBL" id="JADEXS010000216">
    <property type="protein sequence ID" value="MBE9023987.1"/>
    <property type="molecule type" value="Genomic_DNA"/>
</dbReference>
<dbReference type="InterPro" id="IPR036388">
    <property type="entry name" value="WH-like_DNA-bd_sf"/>
</dbReference>
<evidence type="ECO:0000313" key="3">
    <source>
        <dbReference type="Proteomes" id="UP000622533"/>
    </source>
</evidence>
<evidence type="ECO:0000256" key="1">
    <source>
        <dbReference type="SAM" id="Coils"/>
    </source>
</evidence>
<dbReference type="Proteomes" id="UP000622533">
    <property type="component" value="Unassembled WGS sequence"/>
</dbReference>
<name>A0A8J7D154_DESMC</name>
<dbReference type="PANTHER" id="PTHR34849">
    <property type="entry name" value="SSL5025 PROTEIN"/>
    <property type="match status" value="1"/>
</dbReference>
<proteinExistence type="predicted"/>
<sequence length="112" mass="12498">MTLAIMAEPAPLRSNKDGVVLVGSTRVTLDTVAAIFKQGATAEEIVYRYPSLNLADVYATIAFYLNHQAEVEAYLQQRQQQSQEIRAMNQARFDPQGLRDRLLARKTAPEAC</sequence>
<protein>
    <submittedName>
        <fullName evidence="2">DUF433 domain-containing protein</fullName>
    </submittedName>
</protein>
<dbReference type="SUPFAM" id="SSF46689">
    <property type="entry name" value="Homeodomain-like"/>
    <property type="match status" value="1"/>
</dbReference>
<reference evidence="2" key="1">
    <citation type="submission" date="2020-10" db="EMBL/GenBank/DDBJ databases">
        <authorList>
            <person name="Castelo-Branco R."/>
            <person name="Eusebio N."/>
            <person name="Adriana R."/>
            <person name="Vieira A."/>
            <person name="Brugerolle De Fraissinette N."/>
            <person name="Rezende De Castro R."/>
            <person name="Schneider M.P."/>
            <person name="Vasconcelos V."/>
            <person name="Leao P.N."/>
        </authorList>
    </citation>
    <scope>NUCLEOTIDE SEQUENCE</scope>
    <source>
        <strain evidence="2">LEGE 12446</strain>
    </source>
</reference>
<keyword evidence="3" id="KW-1185">Reference proteome</keyword>
<accession>A0A8J7D154</accession>
<dbReference type="Gene3D" id="1.10.10.10">
    <property type="entry name" value="Winged helix-like DNA-binding domain superfamily/Winged helix DNA-binding domain"/>
    <property type="match status" value="1"/>
</dbReference>